<accession>A0A075WC80</accession>
<dbReference type="SUPFAM" id="SSF46689">
    <property type="entry name" value="Homeodomain-like"/>
    <property type="match status" value="1"/>
</dbReference>
<name>A0A075WC80_ARCFL</name>
<dbReference type="Pfam" id="PF13565">
    <property type="entry name" value="HTH_32"/>
    <property type="match status" value="1"/>
</dbReference>
<evidence type="ECO:0000313" key="2">
    <source>
        <dbReference type="Proteomes" id="UP000028501"/>
    </source>
</evidence>
<evidence type="ECO:0000313" key="1">
    <source>
        <dbReference type="EMBL" id="AIG97556.1"/>
    </source>
</evidence>
<gene>
    <name evidence="1" type="ORF">AFULGI_00007580</name>
</gene>
<dbReference type="InterPro" id="IPR047655">
    <property type="entry name" value="Transpos_IS630-like"/>
</dbReference>
<dbReference type="Proteomes" id="UP000028501">
    <property type="component" value="Chromosome"/>
</dbReference>
<dbReference type="InterPro" id="IPR009057">
    <property type="entry name" value="Homeodomain-like_sf"/>
</dbReference>
<protein>
    <submittedName>
        <fullName evidence="1">Transposase</fullName>
    </submittedName>
</protein>
<dbReference type="EMBL" id="CP006577">
    <property type="protein sequence ID" value="AIG97556.1"/>
    <property type="molecule type" value="Genomic_DNA"/>
</dbReference>
<proteinExistence type="predicted"/>
<dbReference type="NCBIfam" id="NF033545">
    <property type="entry name" value="transpos_IS630"/>
    <property type="match status" value="1"/>
</dbReference>
<reference evidence="1 2" key="1">
    <citation type="submission" date="2013-07" db="EMBL/GenBank/DDBJ databases">
        <title>Genome of Archaeoglobus fulgidus.</title>
        <authorList>
            <person name="Fiebig A."/>
            <person name="Birkeland N.-K."/>
        </authorList>
    </citation>
    <scope>NUCLEOTIDE SEQUENCE [LARGE SCALE GENOMIC DNA]</scope>
    <source>
        <strain evidence="1 2">DSM 8774</strain>
    </source>
</reference>
<dbReference type="KEGG" id="afg:AFULGI_00007580"/>
<dbReference type="AlphaFoldDB" id="A0A075WC80"/>
<sequence>MGRKPEKEVVRWLTLEELNEEIRKRKICSEVLRKLFFIKELYKGATVPQAAKEVGVSKVIGYVWLERWNKQGLEGLKPNYGGGRPSELSDEQKEELKSILKERDNWTTKEVRELIKENFGVEYSLRHVSRLLKSFGMKYAKPYQKDYRRPENAEEEFKKT</sequence>
<dbReference type="HOGENOM" id="CLU_056788_3_1_2"/>
<organism evidence="1 2">
    <name type="scientific">Archaeoglobus fulgidus DSM 8774</name>
    <dbReference type="NCBI Taxonomy" id="1344584"/>
    <lineage>
        <taxon>Archaea</taxon>
        <taxon>Methanobacteriati</taxon>
        <taxon>Methanobacteriota</taxon>
        <taxon>Archaeoglobi</taxon>
        <taxon>Archaeoglobales</taxon>
        <taxon>Archaeoglobaceae</taxon>
        <taxon>Archaeoglobus</taxon>
    </lineage>
</organism>